<evidence type="ECO:0000313" key="3">
    <source>
        <dbReference type="EMBL" id="QOD38307.1"/>
    </source>
</evidence>
<dbReference type="InterPro" id="IPR011250">
    <property type="entry name" value="OMP/PagP_B-barrel"/>
</dbReference>
<feature type="signal peptide" evidence="1">
    <location>
        <begin position="1"/>
        <end position="24"/>
    </location>
</feature>
<gene>
    <name evidence="3" type="ORF">ID128_06080</name>
</gene>
<dbReference type="Pfam" id="PF01617">
    <property type="entry name" value="Surface_Ag_2"/>
    <property type="match status" value="1"/>
</dbReference>
<evidence type="ECO:0000259" key="2">
    <source>
        <dbReference type="Pfam" id="PF01617"/>
    </source>
</evidence>
<dbReference type="EMBL" id="CP061738">
    <property type="protein sequence ID" value="QOD38307.1"/>
    <property type="molecule type" value="Genomic_DNA"/>
</dbReference>
<dbReference type="InterPro" id="IPR002566">
    <property type="entry name" value="Msp4_OMP-like"/>
</dbReference>
<sequence length="302" mass="33756">MISKKLGLACVLAVLLTFSSKCLSNDTQINNLENFYVKASYFGALFNNIGPFQGKEDNTTDKDGVFSFNKNERIEAGYNPKYVPGFAGSVAVGYLLENMRVEFEGLYSQIDLYDEDYSDKNKAKYVELRRNKERSAGVECNSPWRSGKIDINLQENCKVGVELRAAFKMRNEGFNNLAGMINVYHDFNKGETQFVPYAGIGGGLTKVKFLGRTRYAFAYQAKLGVNYQLTTQVQASAGLRYFGILGNVFKDIIPTIKIPKGEEYTPPGGNEIDETARVESTTATITNRFGIYGLDFGLTYHF</sequence>
<dbReference type="KEGG" id="wms:ID128_06080"/>
<dbReference type="SUPFAM" id="SSF56925">
    <property type="entry name" value="OMPA-like"/>
    <property type="match status" value="1"/>
</dbReference>
<protein>
    <submittedName>
        <fullName evidence="3">P44/Msp2 family outer membrane protein</fullName>
    </submittedName>
</protein>
<dbReference type="AlphaFoldDB" id="A0A7L7YRL7"/>
<evidence type="ECO:0000313" key="4">
    <source>
        <dbReference type="Proteomes" id="UP000516514"/>
    </source>
</evidence>
<feature type="chain" id="PRO_5032744933" evidence="1">
    <location>
        <begin position="25"/>
        <end position="302"/>
    </location>
</feature>
<reference evidence="3 4" key="1">
    <citation type="submission" date="2020-09" db="EMBL/GenBank/DDBJ databases">
        <title>An Earliest Endosymbiont, Wolbachia massiliensis sp. nov., Strain PL13 From the Bed Bug (Cimex hemipterius), Type strain of a New supergroup T.</title>
        <authorList>
            <person name="Laidoudi Y."/>
            <person name="Levasseur A."/>
            <person name="Medkour H."/>
            <person name="Maaloum M."/>
            <person name="BenKhedher M."/>
            <person name="Sambou M."/>
            <person name="Bassene H."/>
            <person name="Davoust B."/>
            <person name="Fenollar F."/>
            <person name="Raoult D."/>
            <person name="Mediannikov O."/>
        </authorList>
    </citation>
    <scope>NUCLEOTIDE SEQUENCE [LARGE SCALE GENOMIC DNA]</scope>
    <source>
        <strain evidence="3 4">PL13</strain>
    </source>
</reference>
<keyword evidence="1" id="KW-0732">Signal</keyword>
<accession>A0A7L7YRL7</accession>
<dbReference type="Proteomes" id="UP000516514">
    <property type="component" value="Chromosome"/>
</dbReference>
<keyword evidence="4" id="KW-1185">Reference proteome</keyword>
<dbReference type="Gene3D" id="2.40.160.20">
    <property type="match status" value="1"/>
</dbReference>
<evidence type="ECO:0000256" key="1">
    <source>
        <dbReference type="SAM" id="SignalP"/>
    </source>
</evidence>
<dbReference type="RefSeq" id="WP_191111109.1">
    <property type="nucleotide sequence ID" value="NZ_CP061738.1"/>
</dbReference>
<name>A0A7L7YRL7_9RICK</name>
<organism evidence="3 4">
    <name type="scientific">Candidatus Wolbachia massiliensis</name>
    <dbReference type="NCBI Taxonomy" id="1845000"/>
    <lineage>
        <taxon>Bacteria</taxon>
        <taxon>Pseudomonadati</taxon>
        <taxon>Pseudomonadota</taxon>
        <taxon>Alphaproteobacteria</taxon>
        <taxon>Rickettsiales</taxon>
        <taxon>Anaplasmataceae</taxon>
        <taxon>Wolbachieae</taxon>
        <taxon>Wolbachia</taxon>
    </lineage>
</organism>
<proteinExistence type="predicted"/>
<feature type="domain" description="Msp4/OMP-like" evidence="2">
    <location>
        <begin position="33"/>
        <end position="259"/>
    </location>
</feature>